<sequence length="181" mass="20201">MPKIIFSAILLLIITACNNSSKNKATPDQTTSADATYYFIRHADKVRGPNAGENPALNETGKARADFWAEQFKDIDFDAVYSTDFKRTRNTALPTAKKNNLSVQIYEPSSTFYSNFKNENSGQTVLIVGHSNTTPAFVNAILGTQKYSEINDATYGNLYIVRIINGVAEVELKEFNNWNNQ</sequence>
<accession>A0A4Q0PAM9</accession>
<dbReference type="Gene3D" id="3.40.50.1240">
    <property type="entry name" value="Phosphoglycerate mutase-like"/>
    <property type="match status" value="1"/>
</dbReference>
<dbReference type="OrthoDB" id="3296006at2"/>
<dbReference type="Proteomes" id="UP000289238">
    <property type="component" value="Unassembled WGS sequence"/>
</dbReference>
<dbReference type="SUPFAM" id="SSF53254">
    <property type="entry name" value="Phosphoglycerate mutase-like"/>
    <property type="match status" value="1"/>
</dbReference>
<dbReference type="AlphaFoldDB" id="A0A4Q0PAM9"/>
<dbReference type="InterPro" id="IPR013078">
    <property type="entry name" value="His_Pase_superF_clade-1"/>
</dbReference>
<dbReference type="CDD" id="cd07067">
    <property type="entry name" value="HP_PGM_like"/>
    <property type="match status" value="1"/>
</dbReference>
<organism evidence="1 2">
    <name type="scientific">Leeuwenhoekiella aequorea</name>
    <dbReference type="NCBI Taxonomy" id="283736"/>
    <lineage>
        <taxon>Bacteria</taxon>
        <taxon>Pseudomonadati</taxon>
        <taxon>Bacteroidota</taxon>
        <taxon>Flavobacteriia</taxon>
        <taxon>Flavobacteriales</taxon>
        <taxon>Flavobacteriaceae</taxon>
        <taxon>Leeuwenhoekiella</taxon>
    </lineage>
</organism>
<dbReference type="InterPro" id="IPR029033">
    <property type="entry name" value="His_PPase_superfam"/>
</dbReference>
<dbReference type="Pfam" id="PF00300">
    <property type="entry name" value="His_Phos_1"/>
    <property type="match status" value="1"/>
</dbReference>
<dbReference type="PROSITE" id="PS51257">
    <property type="entry name" value="PROKAR_LIPOPROTEIN"/>
    <property type="match status" value="1"/>
</dbReference>
<proteinExistence type="predicted"/>
<name>A0A4Q0PAM9_9FLAO</name>
<dbReference type="EMBL" id="QOVM01000002">
    <property type="protein sequence ID" value="RXG23346.1"/>
    <property type="molecule type" value="Genomic_DNA"/>
</dbReference>
<gene>
    <name evidence="1" type="ORF">DSM00_959</name>
</gene>
<evidence type="ECO:0000313" key="2">
    <source>
        <dbReference type="Proteomes" id="UP000289238"/>
    </source>
</evidence>
<keyword evidence="2" id="KW-1185">Reference proteome</keyword>
<dbReference type="RefSeq" id="WP_128756882.1">
    <property type="nucleotide sequence ID" value="NZ_QOVM01000002.1"/>
</dbReference>
<reference evidence="1 2" key="1">
    <citation type="submission" date="2018-07" db="EMBL/GenBank/DDBJ databases">
        <title>Leeuwenhoekiella genomics.</title>
        <authorList>
            <person name="Tahon G."/>
            <person name="Willems A."/>
        </authorList>
    </citation>
    <scope>NUCLEOTIDE SEQUENCE [LARGE SCALE GENOMIC DNA]</scope>
    <source>
        <strain evidence="1 2">LMG 22550</strain>
    </source>
</reference>
<protein>
    <submittedName>
        <fullName evidence="1">Histidine phosphatase superfamily protein (Branch 1)</fullName>
    </submittedName>
</protein>
<evidence type="ECO:0000313" key="1">
    <source>
        <dbReference type="EMBL" id="RXG23346.1"/>
    </source>
</evidence>
<comment type="caution">
    <text evidence="1">The sequence shown here is derived from an EMBL/GenBank/DDBJ whole genome shotgun (WGS) entry which is preliminary data.</text>
</comment>